<evidence type="ECO:0000313" key="3">
    <source>
        <dbReference type="Proteomes" id="UP000297245"/>
    </source>
</evidence>
<dbReference type="Proteomes" id="UP000297245">
    <property type="component" value="Unassembled WGS sequence"/>
</dbReference>
<name>A0A4S8MMW0_DENBC</name>
<dbReference type="OrthoDB" id="3052721at2759"/>
<dbReference type="PANTHER" id="PTHR11046:SF25">
    <property type="match status" value="1"/>
</dbReference>
<organism evidence="2 3">
    <name type="scientific">Dendrothele bispora (strain CBS 962.96)</name>
    <dbReference type="NCBI Taxonomy" id="1314807"/>
    <lineage>
        <taxon>Eukaryota</taxon>
        <taxon>Fungi</taxon>
        <taxon>Dikarya</taxon>
        <taxon>Basidiomycota</taxon>
        <taxon>Agaricomycotina</taxon>
        <taxon>Agaricomycetes</taxon>
        <taxon>Agaricomycetidae</taxon>
        <taxon>Agaricales</taxon>
        <taxon>Agaricales incertae sedis</taxon>
        <taxon>Dendrothele</taxon>
    </lineage>
</organism>
<dbReference type="AlphaFoldDB" id="A0A4S8MMW0"/>
<dbReference type="InterPro" id="IPR022894">
    <property type="entry name" value="Oligoribonuclease"/>
</dbReference>
<reference evidence="2 3" key="1">
    <citation type="journal article" date="2019" name="Nat. Ecol. Evol.">
        <title>Megaphylogeny resolves global patterns of mushroom evolution.</title>
        <authorList>
            <person name="Varga T."/>
            <person name="Krizsan K."/>
            <person name="Foldi C."/>
            <person name="Dima B."/>
            <person name="Sanchez-Garcia M."/>
            <person name="Sanchez-Ramirez S."/>
            <person name="Szollosi G.J."/>
            <person name="Szarkandi J.G."/>
            <person name="Papp V."/>
            <person name="Albert L."/>
            <person name="Andreopoulos W."/>
            <person name="Angelini C."/>
            <person name="Antonin V."/>
            <person name="Barry K.W."/>
            <person name="Bougher N.L."/>
            <person name="Buchanan P."/>
            <person name="Buyck B."/>
            <person name="Bense V."/>
            <person name="Catcheside P."/>
            <person name="Chovatia M."/>
            <person name="Cooper J."/>
            <person name="Damon W."/>
            <person name="Desjardin D."/>
            <person name="Finy P."/>
            <person name="Geml J."/>
            <person name="Haridas S."/>
            <person name="Hughes K."/>
            <person name="Justo A."/>
            <person name="Karasinski D."/>
            <person name="Kautmanova I."/>
            <person name="Kiss B."/>
            <person name="Kocsube S."/>
            <person name="Kotiranta H."/>
            <person name="LaButti K.M."/>
            <person name="Lechner B.E."/>
            <person name="Liimatainen K."/>
            <person name="Lipzen A."/>
            <person name="Lukacs Z."/>
            <person name="Mihaltcheva S."/>
            <person name="Morgado L.N."/>
            <person name="Niskanen T."/>
            <person name="Noordeloos M.E."/>
            <person name="Ohm R.A."/>
            <person name="Ortiz-Santana B."/>
            <person name="Ovrebo C."/>
            <person name="Racz N."/>
            <person name="Riley R."/>
            <person name="Savchenko A."/>
            <person name="Shiryaev A."/>
            <person name="Soop K."/>
            <person name="Spirin V."/>
            <person name="Szebenyi C."/>
            <person name="Tomsovsky M."/>
            <person name="Tulloss R.E."/>
            <person name="Uehling J."/>
            <person name="Grigoriev I.V."/>
            <person name="Vagvolgyi C."/>
            <person name="Papp T."/>
            <person name="Martin F.M."/>
            <person name="Miettinen O."/>
            <person name="Hibbett D.S."/>
            <person name="Nagy L.G."/>
        </authorList>
    </citation>
    <scope>NUCLEOTIDE SEQUENCE [LARGE SCALE GENOMIC DNA]</scope>
    <source>
        <strain evidence="2 3">CBS 962.96</strain>
    </source>
</reference>
<dbReference type="EMBL" id="ML179058">
    <property type="protein sequence ID" value="THV04215.1"/>
    <property type="molecule type" value="Genomic_DNA"/>
</dbReference>
<keyword evidence="3" id="KW-1185">Reference proteome</keyword>
<sequence length="695" mass="78140">MRAMARTLVKYGCARGKIGGIIRNVAALFGIEVKNEMSRRTVGRTVLEGWVAAQIQLGHELERTPSVTLSQDSTGHKHQNIEVRHMAIRTPDYASGTNTVSKNPEMRIISISPTLNHSAVHSKLGWLKSFSTIISTYVHSPLFKREGTQLTMHEIARKIKGMNGDHANNEKATATCIQQWKHEMAVEELGEEKLLEMETMYLFGVLRDTNEKKIVKAGGPEAWNLLSRAEQALFDAEVMRELKLELGQEVYDGLGDDAKRSLDQLLWAGCCMHKDQNSFKAGNSQMMLYWDKYGLEGPVVLANKFNAATLEPVLNPNAHRGRKLTDVEVAALEASTRGGAKTAAIAGAVLRNRDERKGQGKVYIAHFRDLLGDDFEQFPDTSNSRFATHGAAAGVLFLHKMHYIEFLETVKLTKNQPGWTNIEKNLVNALKCPQTCQELAVLGLVHQAITVPYLRVVRANKHVNALDLGPWHLHVREHLQKLIDDPSLLLIPGEDAYLSASLDGKPWQKPAVIQAIHARLDELPDIEGLLVEFLMGALTTYIRFTAEFAPGSLIDLATENEKEDAWMPATNDVNEGALGSYRVMLRFKPTLTIQQYNAMVLYARNNTQAFMDAKFTEDDFRYIMKEARILDASKLEAKRRKEQVEFNKQVAALKKSKQETKERKEREKKERLSKVVLFKEPCEVTEALTVGMIDE</sequence>
<keyword evidence="1" id="KW-0540">Nuclease</keyword>
<accession>A0A4S8MMW0</accession>
<dbReference type="GO" id="GO:0000175">
    <property type="term" value="F:3'-5'-RNA exonuclease activity"/>
    <property type="evidence" value="ECO:0007669"/>
    <property type="project" value="InterPro"/>
</dbReference>
<evidence type="ECO:0000256" key="1">
    <source>
        <dbReference type="ARBA" id="ARBA00022722"/>
    </source>
</evidence>
<gene>
    <name evidence="2" type="ORF">K435DRAFT_714714</name>
</gene>
<dbReference type="PANTHER" id="PTHR11046">
    <property type="entry name" value="OLIGORIBONUCLEASE, MITOCHONDRIAL"/>
    <property type="match status" value="1"/>
</dbReference>
<protein>
    <submittedName>
        <fullName evidence="2">Uncharacterized protein</fullName>
    </submittedName>
</protein>
<feature type="non-terminal residue" evidence="2">
    <location>
        <position position="695"/>
    </location>
</feature>
<keyword evidence="1" id="KW-0378">Hydrolase</keyword>
<proteinExistence type="predicted"/>
<evidence type="ECO:0000313" key="2">
    <source>
        <dbReference type="EMBL" id="THV04215.1"/>
    </source>
</evidence>